<evidence type="ECO:0000256" key="1">
    <source>
        <dbReference type="ARBA" id="ARBA00004141"/>
    </source>
</evidence>
<evidence type="ECO:0000313" key="9">
    <source>
        <dbReference type="EMBL" id="KAK0383391.1"/>
    </source>
</evidence>
<accession>A0AA39GA82</accession>
<comment type="subcellular location">
    <subcellularLocation>
        <location evidence="1">Membrane</location>
        <topology evidence="1">Multi-pass membrane protein</topology>
    </subcellularLocation>
</comment>
<feature type="region of interest" description="Disordered" evidence="6">
    <location>
        <begin position="238"/>
        <end position="277"/>
    </location>
</feature>
<keyword evidence="4 7" id="KW-0472">Membrane</keyword>
<dbReference type="PANTHER" id="PTHR33048">
    <property type="entry name" value="PTH11-LIKE INTEGRAL MEMBRANE PROTEIN (AFU_ORTHOLOGUE AFUA_5G11245)"/>
    <property type="match status" value="1"/>
</dbReference>
<dbReference type="Proteomes" id="UP001175261">
    <property type="component" value="Unassembled WGS sequence"/>
</dbReference>
<evidence type="ECO:0000256" key="7">
    <source>
        <dbReference type="SAM" id="Phobius"/>
    </source>
</evidence>
<dbReference type="AlphaFoldDB" id="A0AA39GA82"/>
<reference evidence="9" key="1">
    <citation type="submission" date="2022-10" db="EMBL/GenBank/DDBJ databases">
        <title>Determination and structural analysis of whole genome sequence of Sarocladium strictum F4-1.</title>
        <authorList>
            <person name="Hu L."/>
            <person name="Jiang Y."/>
        </authorList>
    </citation>
    <scope>NUCLEOTIDE SEQUENCE</scope>
    <source>
        <strain evidence="9">F4-1</strain>
    </source>
</reference>
<dbReference type="EMBL" id="JAPDFR010000009">
    <property type="protein sequence ID" value="KAK0383391.1"/>
    <property type="molecule type" value="Genomic_DNA"/>
</dbReference>
<dbReference type="InterPro" id="IPR049326">
    <property type="entry name" value="Rhodopsin_dom_fungi"/>
</dbReference>
<dbReference type="Pfam" id="PF20684">
    <property type="entry name" value="Fung_rhodopsin"/>
    <property type="match status" value="1"/>
</dbReference>
<feature type="transmembrane region" description="Helical" evidence="7">
    <location>
        <begin position="133"/>
        <end position="152"/>
    </location>
</feature>
<dbReference type="InterPro" id="IPR052337">
    <property type="entry name" value="SAT4-like"/>
</dbReference>
<dbReference type="PANTHER" id="PTHR33048:SF30">
    <property type="entry name" value="FAMILY DECARBOXYLASE, PUTATIVE (AFU_ORTHOLOGUE AFUA_7G00920)-RELATED"/>
    <property type="match status" value="1"/>
</dbReference>
<protein>
    <recommendedName>
        <fullName evidence="8">Rhodopsin domain-containing protein</fullName>
    </recommendedName>
</protein>
<feature type="domain" description="Rhodopsin" evidence="8">
    <location>
        <begin position="28"/>
        <end position="220"/>
    </location>
</feature>
<feature type="compositionally biased region" description="Low complexity" evidence="6">
    <location>
        <begin position="251"/>
        <end position="265"/>
    </location>
</feature>
<keyword evidence="3 7" id="KW-1133">Transmembrane helix</keyword>
<evidence type="ECO:0000256" key="4">
    <source>
        <dbReference type="ARBA" id="ARBA00023136"/>
    </source>
</evidence>
<gene>
    <name evidence="9" type="ORF">NLU13_9304</name>
</gene>
<feature type="transmembrane region" description="Helical" evidence="7">
    <location>
        <begin position="164"/>
        <end position="184"/>
    </location>
</feature>
<name>A0AA39GA82_SARSR</name>
<proteinExistence type="inferred from homology"/>
<feature type="transmembrane region" description="Helical" evidence="7">
    <location>
        <begin position="53"/>
        <end position="70"/>
    </location>
</feature>
<feature type="transmembrane region" description="Helical" evidence="7">
    <location>
        <begin position="196"/>
        <end position="218"/>
    </location>
</feature>
<feature type="transmembrane region" description="Helical" evidence="7">
    <location>
        <begin position="82"/>
        <end position="104"/>
    </location>
</feature>
<comment type="similarity">
    <text evidence="5">Belongs to the SAT4 family.</text>
</comment>
<evidence type="ECO:0000259" key="8">
    <source>
        <dbReference type="Pfam" id="PF20684"/>
    </source>
</evidence>
<evidence type="ECO:0000256" key="3">
    <source>
        <dbReference type="ARBA" id="ARBA00022989"/>
    </source>
</evidence>
<evidence type="ECO:0000256" key="5">
    <source>
        <dbReference type="ARBA" id="ARBA00038359"/>
    </source>
</evidence>
<keyword evidence="10" id="KW-1185">Reference proteome</keyword>
<evidence type="ECO:0000256" key="2">
    <source>
        <dbReference type="ARBA" id="ARBA00022692"/>
    </source>
</evidence>
<sequence length="292" mass="32783">MLAMLTDTVLMVTMNIIAKTNSNLIDPKQQVVLTPDEISEREFGSKMVLVTEQMQLVTIWLVKGCLLIMFNRLTMSLKQNVAVKFVAGYVVVSFVVMEILYLGVWCRPFSQYWAVPPDNVQCSAATNHLITNTVFNISSDIMIILIPMPIFLRSQITLKKKAVLVGVFALGTFTILCAILNKFYSFTQPFGSEWTFWYIRESSTALITANLPMTWTLFRRVFNLRSFVGSSKDRYGSRPITNDPYGPGTQAGRSGVRSAVRSVSAPESNGDVDSFDSQEEINRAYGIPLRVK</sequence>
<comment type="caution">
    <text evidence="9">The sequence shown here is derived from an EMBL/GenBank/DDBJ whole genome shotgun (WGS) entry which is preliminary data.</text>
</comment>
<evidence type="ECO:0000313" key="10">
    <source>
        <dbReference type="Proteomes" id="UP001175261"/>
    </source>
</evidence>
<evidence type="ECO:0000256" key="6">
    <source>
        <dbReference type="SAM" id="MobiDB-lite"/>
    </source>
</evidence>
<dbReference type="GO" id="GO:0016020">
    <property type="term" value="C:membrane"/>
    <property type="evidence" value="ECO:0007669"/>
    <property type="project" value="UniProtKB-SubCell"/>
</dbReference>
<keyword evidence="2 7" id="KW-0812">Transmembrane</keyword>
<organism evidence="9 10">
    <name type="scientific">Sarocladium strictum</name>
    <name type="common">Black bundle disease fungus</name>
    <name type="synonym">Acremonium strictum</name>
    <dbReference type="NCBI Taxonomy" id="5046"/>
    <lineage>
        <taxon>Eukaryota</taxon>
        <taxon>Fungi</taxon>
        <taxon>Dikarya</taxon>
        <taxon>Ascomycota</taxon>
        <taxon>Pezizomycotina</taxon>
        <taxon>Sordariomycetes</taxon>
        <taxon>Hypocreomycetidae</taxon>
        <taxon>Hypocreales</taxon>
        <taxon>Sarocladiaceae</taxon>
        <taxon>Sarocladium</taxon>
    </lineage>
</organism>